<comment type="cofactor">
    <cofactor evidence="10">
        <name>FAD</name>
        <dbReference type="ChEBI" id="CHEBI:57692"/>
    </cofactor>
</comment>
<evidence type="ECO:0000256" key="2">
    <source>
        <dbReference type="ARBA" id="ARBA00022603"/>
    </source>
</evidence>
<dbReference type="NCBIfam" id="NF033855">
    <property type="entry name" value="tRNA_MNMC2"/>
    <property type="match status" value="1"/>
</dbReference>
<keyword evidence="8 10" id="KW-0560">Oxidoreductase</keyword>
<keyword evidence="7 10" id="KW-0274">FAD</keyword>
<evidence type="ECO:0000313" key="13">
    <source>
        <dbReference type="EMBL" id="MDN4122556.1"/>
    </source>
</evidence>
<dbReference type="Proteomes" id="UP001168613">
    <property type="component" value="Unassembled WGS sequence"/>
</dbReference>
<dbReference type="InterPro" id="IPR047785">
    <property type="entry name" value="tRNA_MNMC2"/>
</dbReference>
<name>A0ABT8EML9_9BURK</name>
<keyword evidence="3 10" id="KW-0285">Flavoprotein</keyword>
<keyword evidence="14" id="KW-1185">Reference proteome</keyword>
<evidence type="ECO:0000256" key="8">
    <source>
        <dbReference type="ARBA" id="ARBA00023002"/>
    </source>
</evidence>
<organism evidence="13 14">
    <name type="scientific">Alcaligenes endophyticus</name>
    <dbReference type="NCBI Taxonomy" id="1929088"/>
    <lineage>
        <taxon>Bacteria</taxon>
        <taxon>Pseudomonadati</taxon>
        <taxon>Pseudomonadota</taxon>
        <taxon>Betaproteobacteria</taxon>
        <taxon>Burkholderiales</taxon>
        <taxon>Alcaligenaceae</taxon>
        <taxon>Alcaligenes</taxon>
    </lineage>
</organism>
<gene>
    <name evidence="13" type="primary">mnmD</name>
    <name evidence="10" type="synonym">mnmC</name>
    <name evidence="13" type="ORF">LMS43_14775</name>
</gene>
<dbReference type="InterPro" id="IPR008471">
    <property type="entry name" value="MnmC-like_methylTransf"/>
</dbReference>
<sequence>MTLAIYPLKPAQLAFNAHGTPVSAQYDDVYHAQAGALAQANYVFLRGNGLPERWRGRQAFTICESGFGQGANFLACWDAWRQDSLRSERLHFLSFEAHPFEVESLEVLHQRLPIHVQDIAAELRAHWPLLTPGIHRLDLAQGKVSLTLVLGPIQHFVRDVQATVDAYFLDGFAPKHNPDMWSRAIFSQFVRLAAPQATAATWCSAGQVRRDLEAVGFELERMPGFAGKREMLVGRLRSHLGRNKVVLTENAHTAIIGGGLAGATVAYAMSLRGHAVEVFDPAFAYGAETTHVGHELAALSPVFAMDDAPIARLSRAGVLRAKSRWEGFPGLARPEQCGTLVLDLEVHQAERVQRALAHLQFPTQWVQWQAARHAQDNQVAPVGAGLYFSMGMLVRPVHLLRALYASCLIGRHATAVATIEPEARGGYRLLDAGGRCLMQAQHVVVATAGAIPGLMQGLLSPAISPRLQAVRHLAGQVSYVPKEQGVSEYPHIVSGNGYVLPSSDSFQVLGSTYQQEGKAVCSIAGHQENQIKARSMFSSSTRLWQAPESFQGWAGWRAAMCDHLPVAGPVPGHPHIWLTGAYGSRGLSWSMLLADYYAARQCGEPSPLERRLEKALYPR</sequence>
<dbReference type="Pfam" id="PF05430">
    <property type="entry name" value="Methyltransf_30"/>
    <property type="match status" value="1"/>
</dbReference>
<dbReference type="Gene3D" id="3.40.50.150">
    <property type="entry name" value="Vaccinia Virus protein VP39"/>
    <property type="match status" value="1"/>
</dbReference>
<evidence type="ECO:0000259" key="11">
    <source>
        <dbReference type="Pfam" id="PF01266"/>
    </source>
</evidence>
<dbReference type="RefSeq" id="WP_266123915.1">
    <property type="nucleotide sequence ID" value="NZ_JAJHNU010000005.1"/>
</dbReference>
<dbReference type="Gene3D" id="3.50.50.60">
    <property type="entry name" value="FAD/NAD(P)-binding domain"/>
    <property type="match status" value="1"/>
</dbReference>
<dbReference type="Gene3D" id="3.30.9.10">
    <property type="entry name" value="D-Amino Acid Oxidase, subunit A, domain 2"/>
    <property type="match status" value="1"/>
</dbReference>
<evidence type="ECO:0000256" key="5">
    <source>
        <dbReference type="ARBA" id="ARBA00022691"/>
    </source>
</evidence>
<comment type="caution">
    <text evidence="13">The sequence shown here is derived from an EMBL/GenBank/DDBJ whole genome shotgun (WGS) entry which is preliminary data.</text>
</comment>
<evidence type="ECO:0000259" key="12">
    <source>
        <dbReference type="Pfam" id="PF05430"/>
    </source>
</evidence>
<comment type="similarity">
    <text evidence="10">In the N-terminal section; belongs to the methyltransferase superfamily. tRNA (mnm(5)s(2)U34)-methyltransferase family.</text>
</comment>
<evidence type="ECO:0000256" key="1">
    <source>
        <dbReference type="ARBA" id="ARBA00022490"/>
    </source>
</evidence>
<dbReference type="Pfam" id="PF01266">
    <property type="entry name" value="DAO"/>
    <property type="match status" value="1"/>
</dbReference>
<comment type="subcellular location">
    <subcellularLocation>
        <location evidence="10">Cytoplasm</location>
    </subcellularLocation>
</comment>
<dbReference type="InterPro" id="IPR029063">
    <property type="entry name" value="SAM-dependent_MTases_sf"/>
</dbReference>
<keyword evidence="5 10" id="KW-0949">S-adenosyl-L-methionine</keyword>
<keyword evidence="2 10" id="KW-0489">Methyltransferase</keyword>
<keyword evidence="6 10" id="KW-0819">tRNA processing</keyword>
<dbReference type="HAMAP" id="MF_01102">
    <property type="entry name" value="MnmC"/>
    <property type="match status" value="1"/>
</dbReference>
<evidence type="ECO:0000256" key="10">
    <source>
        <dbReference type="HAMAP-Rule" id="MF_01102"/>
    </source>
</evidence>
<reference evidence="13" key="1">
    <citation type="submission" date="2021-11" db="EMBL/GenBank/DDBJ databases">
        <title>Draft genome sequence of Alcaligenes endophyticus type strain CCUG 75668T.</title>
        <authorList>
            <person name="Salva-Serra F."/>
            <person name="Duran R.E."/>
            <person name="Seeger M."/>
            <person name="Moore E.R.B."/>
            <person name="Jaen-Luchoro D."/>
        </authorList>
    </citation>
    <scope>NUCLEOTIDE SEQUENCE</scope>
    <source>
        <strain evidence="13">CCUG 75668</strain>
    </source>
</reference>
<evidence type="ECO:0000256" key="3">
    <source>
        <dbReference type="ARBA" id="ARBA00022630"/>
    </source>
</evidence>
<accession>A0ABT8EML9</accession>
<feature type="region of interest" description="FAD-dependent cmnm(5)s(2)U34 oxidoreductase" evidence="10">
    <location>
        <begin position="256"/>
        <end position="619"/>
    </location>
</feature>
<comment type="similarity">
    <text evidence="10">In the C-terminal section; belongs to the DAO family.</text>
</comment>
<keyword evidence="1 10" id="KW-0963">Cytoplasm</keyword>
<feature type="domain" description="MnmC-like methyltransferase" evidence="12">
    <location>
        <begin position="116"/>
        <end position="235"/>
    </location>
</feature>
<evidence type="ECO:0000313" key="14">
    <source>
        <dbReference type="Proteomes" id="UP001168613"/>
    </source>
</evidence>
<dbReference type="InterPro" id="IPR036188">
    <property type="entry name" value="FAD/NAD-bd_sf"/>
</dbReference>
<evidence type="ECO:0000256" key="6">
    <source>
        <dbReference type="ARBA" id="ARBA00022694"/>
    </source>
</evidence>
<dbReference type="PANTHER" id="PTHR13847:SF283">
    <property type="entry name" value="TRNA 5-METHYLAMINOMETHYL-2-THIOURIDINE BIOSYNTHESIS BIFUNCTIONAL PROTEIN MNMC"/>
    <property type="match status" value="1"/>
</dbReference>
<dbReference type="SUPFAM" id="SSF51905">
    <property type="entry name" value="FAD/NAD(P)-binding domain"/>
    <property type="match status" value="1"/>
</dbReference>
<dbReference type="EMBL" id="JAJHNU010000005">
    <property type="protein sequence ID" value="MDN4122556.1"/>
    <property type="molecule type" value="Genomic_DNA"/>
</dbReference>
<evidence type="ECO:0000256" key="7">
    <source>
        <dbReference type="ARBA" id="ARBA00022827"/>
    </source>
</evidence>
<comment type="catalytic activity">
    <reaction evidence="10">
        <text>5-aminomethyl-2-thiouridine(34) in tRNA + S-adenosyl-L-methionine = 5-methylaminomethyl-2-thiouridine(34) in tRNA + S-adenosyl-L-homocysteine + H(+)</text>
        <dbReference type="Rhea" id="RHEA:19569"/>
        <dbReference type="Rhea" id="RHEA-COMP:10195"/>
        <dbReference type="Rhea" id="RHEA-COMP:10197"/>
        <dbReference type="ChEBI" id="CHEBI:15378"/>
        <dbReference type="ChEBI" id="CHEBI:57856"/>
        <dbReference type="ChEBI" id="CHEBI:59789"/>
        <dbReference type="ChEBI" id="CHEBI:74454"/>
        <dbReference type="ChEBI" id="CHEBI:74455"/>
        <dbReference type="EC" id="2.1.1.61"/>
    </reaction>
</comment>
<protein>
    <recommendedName>
        <fullName evidence="10">tRNA 5-methylaminomethyl-2-thiouridine biosynthesis bifunctional protein MnmC</fullName>
        <shortName evidence="10">tRNA mnm(5)s(2)U biosynthesis bifunctional protein</shortName>
    </recommendedName>
    <domain>
        <recommendedName>
            <fullName evidence="10">tRNA (mnm(5)s(2)U34)-methyltransferase</fullName>
            <ecNumber evidence="10">2.1.1.61</ecNumber>
        </recommendedName>
    </domain>
    <domain>
        <recommendedName>
            <fullName evidence="10">FAD-dependent cmnm(5)s(2)U34 oxidoreductase</fullName>
            <ecNumber evidence="10">1.5.-.-</ecNumber>
        </recommendedName>
    </domain>
</protein>
<dbReference type="InterPro" id="IPR023032">
    <property type="entry name" value="tRNA_MAMT_biosynth_bifunc_MnmC"/>
</dbReference>
<keyword evidence="9 10" id="KW-0511">Multifunctional enzyme</keyword>
<feature type="region of interest" description="tRNA (mnm(5)s(2)U34)-methyltransferase" evidence="10">
    <location>
        <begin position="1"/>
        <end position="237"/>
    </location>
</feature>
<evidence type="ECO:0000256" key="9">
    <source>
        <dbReference type="ARBA" id="ARBA00023268"/>
    </source>
</evidence>
<dbReference type="PANTHER" id="PTHR13847">
    <property type="entry name" value="SARCOSINE DEHYDROGENASE-RELATED"/>
    <property type="match status" value="1"/>
</dbReference>
<dbReference type="EC" id="1.5.-.-" evidence="10"/>
<dbReference type="InterPro" id="IPR006076">
    <property type="entry name" value="FAD-dep_OxRdtase"/>
</dbReference>
<comment type="function">
    <text evidence="10">Catalyzes the last two steps in the biosynthesis of 5-methylaminomethyl-2-thiouridine (mnm(5)s(2)U) at the wobble position (U34) in tRNA. Catalyzes the FAD-dependent demodification of cmnm(5)s(2)U34 to nm(5)s(2)U34, followed by the transfer of a methyl group from S-adenosyl-L-methionine to nm(5)s(2)U34, to form mnm(5)s(2)U34.</text>
</comment>
<dbReference type="EC" id="2.1.1.61" evidence="10"/>
<feature type="domain" description="FAD dependent oxidoreductase" evidence="11">
    <location>
        <begin position="253"/>
        <end position="599"/>
    </location>
</feature>
<evidence type="ECO:0000256" key="4">
    <source>
        <dbReference type="ARBA" id="ARBA00022679"/>
    </source>
</evidence>
<keyword evidence="4 10" id="KW-0808">Transferase</keyword>
<proteinExistence type="inferred from homology"/>